<dbReference type="PANTHER" id="PTHR24057:SF0">
    <property type="entry name" value="PROTEIN KINASE SHAGGY-RELATED"/>
    <property type="match status" value="1"/>
</dbReference>
<dbReference type="GO" id="GO:0030154">
    <property type="term" value="P:cell differentiation"/>
    <property type="evidence" value="ECO:0007669"/>
    <property type="project" value="TreeGrafter"/>
</dbReference>
<evidence type="ECO:0000256" key="3">
    <source>
        <dbReference type="ARBA" id="ARBA00022679"/>
    </source>
</evidence>
<dbReference type="EMBL" id="CAJZBQ010000019">
    <property type="protein sequence ID" value="CAG9317938.1"/>
    <property type="molecule type" value="Genomic_DNA"/>
</dbReference>
<dbReference type="FunFam" id="1.10.510.10:FF:000082">
    <property type="entry name" value="Shaggy-related protein kinase kappa"/>
    <property type="match status" value="1"/>
</dbReference>
<dbReference type="GO" id="GO:0005737">
    <property type="term" value="C:cytoplasm"/>
    <property type="evidence" value="ECO:0007669"/>
    <property type="project" value="TreeGrafter"/>
</dbReference>
<keyword evidence="2" id="KW-0723">Serine/threonine-protein kinase</keyword>
<evidence type="ECO:0000313" key="8">
    <source>
        <dbReference type="EMBL" id="CAG9317938.1"/>
    </source>
</evidence>
<keyword evidence="5" id="KW-0418">Kinase</keyword>
<dbReference type="SMART" id="SM00220">
    <property type="entry name" value="S_TKc"/>
    <property type="match status" value="1"/>
</dbReference>
<comment type="similarity">
    <text evidence="1">Belongs to the protein kinase superfamily. CMGC Ser/Thr protein kinase family. GSK-3 subfamily.</text>
</comment>
<dbReference type="GO" id="GO:0007165">
    <property type="term" value="P:signal transduction"/>
    <property type="evidence" value="ECO:0007669"/>
    <property type="project" value="TreeGrafter"/>
</dbReference>
<dbReference type="InterPro" id="IPR050591">
    <property type="entry name" value="GSK-3"/>
</dbReference>
<dbReference type="GO" id="GO:0004674">
    <property type="term" value="F:protein serine/threonine kinase activity"/>
    <property type="evidence" value="ECO:0007669"/>
    <property type="project" value="UniProtKB-KW"/>
</dbReference>
<organism evidence="8 9">
    <name type="scientific">Blepharisma stoltei</name>
    <dbReference type="NCBI Taxonomy" id="1481888"/>
    <lineage>
        <taxon>Eukaryota</taxon>
        <taxon>Sar</taxon>
        <taxon>Alveolata</taxon>
        <taxon>Ciliophora</taxon>
        <taxon>Postciliodesmatophora</taxon>
        <taxon>Heterotrichea</taxon>
        <taxon>Heterotrichida</taxon>
        <taxon>Blepharismidae</taxon>
        <taxon>Blepharisma</taxon>
    </lineage>
</organism>
<dbReference type="PANTHER" id="PTHR24057">
    <property type="entry name" value="GLYCOGEN SYNTHASE KINASE-3 ALPHA"/>
    <property type="match status" value="1"/>
</dbReference>
<dbReference type="Gene3D" id="3.30.200.20">
    <property type="entry name" value="Phosphorylase Kinase, domain 1"/>
    <property type="match status" value="1"/>
</dbReference>
<evidence type="ECO:0000256" key="2">
    <source>
        <dbReference type="ARBA" id="ARBA00022527"/>
    </source>
</evidence>
<sequence length="346" mass="39786">MDPRDHNDFNEEKKTEHWNKYQILEQIAVGSFGVVFKAINTETRELVAIKKIQQDPRYKTKELKILQRMRHPNIVNLKSSVYSKEEEEYLNLVMDYYPETIATPIANSSSNGKIPEILVKLYIYQLLRALAHMHALRICHRDVKPLNLLLDPKSHIVSLCDFGSAKRLKPNESNVSYICSRYYRAPELIFGSTSYTEKVDIWSVGCIAAELLLGHAIFAGESRIAQLIEIVKVLGTPSREQIHELNPEYDQYRFPYVKVIPLNKTLQGSSKNAIDFISGILQYSPNSRPKALEALIHPFFDELKNQGIRLPNGNPAPDLFNWTNEERSSVSVDIIERLTPGWYRNN</sequence>
<feature type="domain" description="Protein kinase" evidence="7">
    <location>
        <begin position="21"/>
        <end position="300"/>
    </location>
</feature>
<protein>
    <recommendedName>
        <fullName evidence="7">Protein kinase domain-containing protein</fullName>
    </recommendedName>
</protein>
<evidence type="ECO:0000256" key="1">
    <source>
        <dbReference type="ARBA" id="ARBA00005527"/>
    </source>
</evidence>
<dbReference type="InterPro" id="IPR000719">
    <property type="entry name" value="Prot_kinase_dom"/>
</dbReference>
<dbReference type="SUPFAM" id="SSF56112">
    <property type="entry name" value="Protein kinase-like (PK-like)"/>
    <property type="match status" value="1"/>
</dbReference>
<name>A0AAU9J868_9CILI</name>
<dbReference type="InterPro" id="IPR011009">
    <property type="entry name" value="Kinase-like_dom_sf"/>
</dbReference>
<evidence type="ECO:0000256" key="5">
    <source>
        <dbReference type="ARBA" id="ARBA00022777"/>
    </source>
</evidence>
<keyword evidence="3" id="KW-0808">Transferase</keyword>
<dbReference type="InterPro" id="IPR008271">
    <property type="entry name" value="Ser/Thr_kinase_AS"/>
</dbReference>
<proteinExistence type="inferred from homology"/>
<dbReference type="Pfam" id="PF00069">
    <property type="entry name" value="Pkinase"/>
    <property type="match status" value="1"/>
</dbReference>
<keyword evidence="9" id="KW-1185">Reference proteome</keyword>
<dbReference type="GO" id="GO:0005524">
    <property type="term" value="F:ATP binding"/>
    <property type="evidence" value="ECO:0007669"/>
    <property type="project" value="UniProtKB-KW"/>
</dbReference>
<dbReference type="GO" id="GO:0005634">
    <property type="term" value="C:nucleus"/>
    <property type="evidence" value="ECO:0007669"/>
    <property type="project" value="TreeGrafter"/>
</dbReference>
<keyword evidence="4" id="KW-0547">Nucleotide-binding</keyword>
<dbReference type="CDD" id="cd14137">
    <property type="entry name" value="STKc_GSK3"/>
    <property type="match status" value="1"/>
</dbReference>
<dbReference type="AlphaFoldDB" id="A0AAU9J868"/>
<accession>A0AAU9J868</accession>
<keyword evidence="6" id="KW-0067">ATP-binding</keyword>
<dbReference type="Proteomes" id="UP001162131">
    <property type="component" value="Unassembled WGS sequence"/>
</dbReference>
<evidence type="ECO:0000256" key="6">
    <source>
        <dbReference type="ARBA" id="ARBA00022840"/>
    </source>
</evidence>
<gene>
    <name evidence="8" type="ORF">BSTOLATCC_MIC20243</name>
</gene>
<dbReference type="PROSITE" id="PS50011">
    <property type="entry name" value="PROTEIN_KINASE_DOM"/>
    <property type="match status" value="1"/>
</dbReference>
<reference evidence="8" key="1">
    <citation type="submission" date="2021-09" db="EMBL/GenBank/DDBJ databases">
        <authorList>
            <consortium name="AG Swart"/>
            <person name="Singh M."/>
            <person name="Singh A."/>
            <person name="Seah K."/>
            <person name="Emmerich C."/>
        </authorList>
    </citation>
    <scope>NUCLEOTIDE SEQUENCE</scope>
    <source>
        <strain evidence="8">ATCC30299</strain>
    </source>
</reference>
<evidence type="ECO:0000313" key="9">
    <source>
        <dbReference type="Proteomes" id="UP001162131"/>
    </source>
</evidence>
<evidence type="ECO:0000256" key="4">
    <source>
        <dbReference type="ARBA" id="ARBA00022741"/>
    </source>
</evidence>
<dbReference type="PROSITE" id="PS00108">
    <property type="entry name" value="PROTEIN_KINASE_ST"/>
    <property type="match status" value="1"/>
</dbReference>
<evidence type="ECO:0000259" key="7">
    <source>
        <dbReference type="PROSITE" id="PS50011"/>
    </source>
</evidence>
<dbReference type="Gene3D" id="1.10.510.10">
    <property type="entry name" value="Transferase(Phosphotransferase) domain 1"/>
    <property type="match status" value="1"/>
</dbReference>
<dbReference type="InterPro" id="IPR039192">
    <property type="entry name" value="STKc_GSK3"/>
</dbReference>
<comment type="caution">
    <text evidence="8">The sequence shown here is derived from an EMBL/GenBank/DDBJ whole genome shotgun (WGS) entry which is preliminary data.</text>
</comment>